<dbReference type="InterPro" id="IPR016047">
    <property type="entry name" value="M23ase_b-sheet_dom"/>
</dbReference>
<dbReference type="Gene3D" id="2.60.40.1080">
    <property type="match status" value="1"/>
</dbReference>
<feature type="domain" description="BIG2" evidence="1">
    <location>
        <begin position="989"/>
        <end position="1070"/>
    </location>
</feature>
<evidence type="ECO:0000313" key="3">
    <source>
        <dbReference type="Proteomes" id="UP000008457"/>
    </source>
</evidence>
<dbReference type="GO" id="GO:0004222">
    <property type="term" value="F:metalloendopeptidase activity"/>
    <property type="evidence" value="ECO:0007669"/>
    <property type="project" value="TreeGrafter"/>
</dbReference>
<dbReference type="CDD" id="cd12797">
    <property type="entry name" value="M23_peptidase"/>
    <property type="match status" value="1"/>
</dbReference>
<proteinExistence type="predicted"/>
<dbReference type="InterPro" id="IPR008964">
    <property type="entry name" value="Invasin/intimin_cell_adhesion"/>
</dbReference>
<dbReference type="InterPro" id="IPR050570">
    <property type="entry name" value="Cell_wall_metabolism_enzyme"/>
</dbReference>
<dbReference type="EMBL" id="CP002360">
    <property type="protein sequence ID" value="AEE97566.1"/>
    <property type="molecule type" value="Genomic_DNA"/>
</dbReference>
<evidence type="ECO:0000313" key="2">
    <source>
        <dbReference type="EMBL" id="AEE97566.1"/>
    </source>
</evidence>
<dbReference type="Gene3D" id="2.70.70.10">
    <property type="entry name" value="Glucose Permease (Domain IIA)"/>
    <property type="match status" value="1"/>
</dbReference>
<dbReference type="SUPFAM" id="SSF49373">
    <property type="entry name" value="Invasin/intimin cell-adhesion fragments"/>
    <property type="match status" value="1"/>
</dbReference>
<dbReference type="KEGG" id="mas:Mahau_2402"/>
<organism evidence="2 3">
    <name type="scientific">Mahella australiensis (strain DSM 15567 / CIP 107919 / 50-1 BON)</name>
    <dbReference type="NCBI Taxonomy" id="697281"/>
    <lineage>
        <taxon>Bacteria</taxon>
        <taxon>Bacillati</taxon>
        <taxon>Bacillota</taxon>
        <taxon>Clostridia</taxon>
        <taxon>Thermoanaerobacterales</taxon>
        <taxon>Thermoanaerobacterales Family IV. Incertae Sedis</taxon>
        <taxon>Mahella</taxon>
    </lineage>
</organism>
<dbReference type="STRING" id="697281.Mahau_2402"/>
<dbReference type="HOGENOM" id="CLU_254779_0_0_9"/>
<reference evidence="3" key="1">
    <citation type="submission" date="2010-11" db="EMBL/GenBank/DDBJ databases">
        <title>The complete genome of Mahella australiensis DSM 15567.</title>
        <authorList>
            <consortium name="US DOE Joint Genome Institute (JGI-PGF)"/>
            <person name="Lucas S."/>
            <person name="Copeland A."/>
            <person name="Lapidus A."/>
            <person name="Bruce D."/>
            <person name="Goodwin L."/>
            <person name="Pitluck S."/>
            <person name="Kyrpides N."/>
            <person name="Mavromatis K."/>
            <person name="Pagani I."/>
            <person name="Ivanova N."/>
            <person name="Teshima H."/>
            <person name="Brettin T."/>
            <person name="Detter J.C."/>
            <person name="Han C."/>
            <person name="Tapia R."/>
            <person name="Land M."/>
            <person name="Hauser L."/>
            <person name="Markowitz V."/>
            <person name="Cheng J.-F."/>
            <person name="Hugenholtz P."/>
            <person name="Woyke T."/>
            <person name="Wu D."/>
            <person name="Spring S."/>
            <person name="Pukall R."/>
            <person name="Steenblock K."/>
            <person name="Schneider S."/>
            <person name="Klenk H.-P."/>
            <person name="Eisen J.A."/>
        </authorList>
    </citation>
    <scope>NUCLEOTIDE SEQUENCE [LARGE SCALE GENOMIC DNA]</scope>
    <source>
        <strain evidence="3">DSM 15567 / CIP 107919 / 50-1 BON</strain>
    </source>
</reference>
<dbReference type="Proteomes" id="UP000008457">
    <property type="component" value="Chromosome"/>
</dbReference>
<dbReference type="InterPro" id="IPR011055">
    <property type="entry name" value="Dup_hybrid_motif"/>
</dbReference>
<dbReference type="Pfam" id="PF01551">
    <property type="entry name" value="Peptidase_M23"/>
    <property type="match status" value="1"/>
</dbReference>
<dbReference type="InterPro" id="IPR003343">
    <property type="entry name" value="Big_2"/>
</dbReference>
<accession>F3ZWU4</accession>
<dbReference type="eggNOG" id="COG5492">
    <property type="taxonomic scope" value="Bacteria"/>
</dbReference>
<dbReference type="OrthoDB" id="9809488at2"/>
<dbReference type="PANTHER" id="PTHR21666">
    <property type="entry name" value="PEPTIDASE-RELATED"/>
    <property type="match status" value="1"/>
</dbReference>
<evidence type="ECO:0000259" key="1">
    <source>
        <dbReference type="SMART" id="SM00635"/>
    </source>
</evidence>
<name>F3ZWU4_MAHA5</name>
<dbReference type="Pfam" id="PF02368">
    <property type="entry name" value="Big_2"/>
    <property type="match status" value="1"/>
</dbReference>
<dbReference type="SMART" id="SM00635">
    <property type="entry name" value="BID_2"/>
    <property type="match status" value="1"/>
</dbReference>
<keyword evidence="3" id="KW-1185">Reference proteome</keyword>
<reference evidence="2 3" key="2">
    <citation type="journal article" date="2011" name="Stand. Genomic Sci.">
        <title>Complete genome sequence of Mahella australiensis type strain (50-1 BON).</title>
        <authorList>
            <person name="Sikorski J."/>
            <person name="Teshima H."/>
            <person name="Nolan M."/>
            <person name="Lucas S."/>
            <person name="Hammon N."/>
            <person name="Deshpande S."/>
            <person name="Cheng J.F."/>
            <person name="Pitluck S."/>
            <person name="Liolios K."/>
            <person name="Pagani I."/>
            <person name="Ivanova N."/>
            <person name="Huntemann M."/>
            <person name="Mavromatis K."/>
            <person name="Ovchinikova G."/>
            <person name="Pati A."/>
            <person name="Tapia R."/>
            <person name="Han C."/>
            <person name="Goodwin L."/>
            <person name="Chen A."/>
            <person name="Palaniappan K."/>
            <person name="Land M."/>
            <person name="Hauser L."/>
            <person name="Ngatchou-Djao O.D."/>
            <person name="Rohde M."/>
            <person name="Pukall R."/>
            <person name="Spring S."/>
            <person name="Abt B."/>
            <person name="Goker M."/>
            <person name="Detter J.C."/>
            <person name="Woyke T."/>
            <person name="Bristow J."/>
            <person name="Markowitz V."/>
            <person name="Hugenholtz P."/>
            <person name="Eisen J.A."/>
            <person name="Kyrpides N.C."/>
            <person name="Klenk H.P."/>
            <person name="Lapidus A."/>
        </authorList>
    </citation>
    <scope>NUCLEOTIDE SEQUENCE [LARGE SCALE GENOMIC DNA]</scope>
    <source>
        <strain evidence="3">DSM 15567 / CIP 107919 / 50-1 BON</strain>
    </source>
</reference>
<gene>
    <name evidence="2" type="ordered locus">Mahau_2402</name>
</gene>
<protein>
    <submittedName>
        <fullName evidence="2">Peptidase M23</fullName>
    </submittedName>
</protein>
<dbReference type="PANTHER" id="PTHR21666:SF270">
    <property type="entry name" value="MUREIN HYDROLASE ACTIVATOR ENVC"/>
    <property type="match status" value="1"/>
</dbReference>
<dbReference type="SUPFAM" id="SSF51261">
    <property type="entry name" value="Duplicated hybrid motif"/>
    <property type="match status" value="1"/>
</dbReference>
<dbReference type="eggNOG" id="COG0739">
    <property type="taxonomic scope" value="Bacteria"/>
</dbReference>
<sequence length="1393" mass="151449">MRYIERSYFGASATYDAYMYFIYPFGTSKWFYSLYGPFFQYQQVYNQNSASRSAQSIQFAREVFGQSNTLYVVTATGSGSDMADGKSAASVNDNYPIFLVDNAAVLQANVVQGIEDLRAKNLIILGGEGLFGPAAAIGDKYNVIRAGGSDRYQTWQYLSGVDSHPEIINISGDDLPAPLPGKDYVYWTASGISRNSLVTSYLEQGNFDAAVDTLLDSTISYANNYNKSVVIGLDGKYFIAYWVEHYRGYTGGVYQYIGPAYFDSTPPIISVNPTSRNWGNTGVTVNISVTDDKGLDSVQYAWSTTTGKPTTGWVDTAPISQVTQSATGSWYLHVQAEDKGGNYVYNYFGPYKIDKNVPTVVASPEERNWDNTNVTVALTYSDTGGSGLSTKQYAWSTSTTAPTAWNNYTAPVTQTAEGTWYLHVKVGDNAGNVMTDYFGPYKIDKTLPSISASPSGRDWGKTNVTVTLTYTDAGGSGLPTRQYAWSKSTTTPTVWNNYTGQVTQTADGVWYLHARAVDGAGNSITTYFGQYKIDKTPPTIIAVPASSDWGNTDISVTLTYSDAVGSGLSTRRYAWSTSTAVPTAWVDYTAPVKQTEEGIWYLHVRAEDNVGNVNTQYFGPYKIDKTLPTVTANPSESIWEHTDVTVNLTYADTGGSGLSTKQYVWSSSNTIQPSTWLNYSSATTQPVTGSWYLWAKATDIAGNVIIKCFGPYKIDKVLPLVSFAPNSSSWDDSVTVTITPTDSGGSGLDKWRYVVSSDNGLTYGSWSSYYTGIETVTLNTSAIYKLKVEVYDKAGNVNTLYSGSYNIDSEPPDISADLPSRNWGNTNVTVTLTYTDTGGSGLSTKQYAWSTSTATPTTWTDYTTAVTQTAEGTWYLHAKATDAAGNVKTQYFGPYKIDKTLPTITANPSSRDWEETPVTVTLNYMDSGGSGVIARQYAWSTSITTPTAWTNYTAAVTQAAEGTWYLHAKATDAAGNVKVQYFGPYKVDKLLYITINPSEATIVRTETLPLIVRATYYSGITKDVTTSSLYTSNNTSVAEVDSYGVVTGKGVGTATITAVYNGKQAQASITVQEPEKTVSGNITITTTPTYIYTKWHKDANGNPAQAQITVTWDNLNLLFLRADKTVLRSEPITVTKADSQHRIDRYTIIPSYSWGILKNQTLTGISGGKGVYRAYYEYDKAGKPTSPFTFTGTYLSEGTEKSFDVTVEIPVNGISTTLRQSNIPLSAGFAHPFTNAPGKNKWEYRGVWPASGVLTIGGAGGEMQWPVPGNTVISSYYGRRIDPITDVVTTHHGIDIPAPEGTNIISPEDGTVVFAGWDDSYGNLLVIRSGGYDFMFGHCSDILVSNGQAVTKGQPIAKVGTTGRSTGPHLDLRVTIGSYTKGNYVDPLTIVKP</sequence>